<feature type="transmembrane region" description="Helical" evidence="2">
    <location>
        <begin position="494"/>
        <end position="516"/>
    </location>
</feature>
<keyword evidence="2" id="KW-1133">Transmembrane helix</keyword>
<sequence length="578" mass="62517">MSGAKDNTSHGLAFLTNFTASLVLAALLGLAVWVHKVRFVIAPESTHGYQAIDLDTSTWNVACTIVGTAVGLFTTVAFSMQDDIITRRELASDRGVRAIFLRPLTLRRGAEQIWHAQLAIGRSTLVFLTLASALTTAATVALFGIRGSTEVGVNSYPSFPLAALNMTWTERLGDAVLAMTPPLQRPTSNHLTSLLYRSALVAGLKARNAYGPRKIYEPYLPESGTIGDTLYETLSTGGVGLNTSSYLQYWNDPDGFDMPNRFEFNGIAGRVFGTHINVTCTNVSAEYTWSEDRLSSYPDADMRVLSFSKPGGLNITMFRPPEWSRGQLQYLALASYVSAPQTNSDPIHTIAMAGVFRTGFVWECRYSGREYLAQVSMSSPVSPLIIERDAQQGPLIGPIVKQRVANATHDIIRAGQGGNLAKAWMDAEFNYDGLNSTNATGPLETIMGQVSEGYISLVRQSIERTTINDPSSLGDLGAEVRVYMTVTRMGGSHIAWTAVFGILLLGTLSGTVRACVGRRAVSFEAQDAVRLLSATNLFQGLKDTSIVAYRDGIELLDSPGSQSPPYGEVSATPKHVGT</sequence>
<accession>A0A6A6GNC7</accession>
<keyword evidence="2" id="KW-0472">Membrane</keyword>
<feature type="region of interest" description="Disordered" evidence="1">
    <location>
        <begin position="558"/>
        <end position="578"/>
    </location>
</feature>
<proteinExistence type="predicted"/>
<feature type="transmembrane region" description="Helical" evidence="2">
    <location>
        <begin position="125"/>
        <end position="145"/>
    </location>
</feature>
<keyword evidence="4" id="KW-1185">Reference proteome</keyword>
<evidence type="ECO:0000313" key="4">
    <source>
        <dbReference type="Proteomes" id="UP000799538"/>
    </source>
</evidence>
<feature type="transmembrane region" description="Helical" evidence="2">
    <location>
        <begin position="12"/>
        <end position="34"/>
    </location>
</feature>
<evidence type="ECO:0000256" key="2">
    <source>
        <dbReference type="SAM" id="Phobius"/>
    </source>
</evidence>
<keyword evidence="2" id="KW-0812">Transmembrane</keyword>
<evidence type="ECO:0000256" key="1">
    <source>
        <dbReference type="SAM" id="MobiDB-lite"/>
    </source>
</evidence>
<reference evidence="4" key="1">
    <citation type="journal article" date="2020" name="Stud. Mycol.">
        <title>101 Dothideomycetes genomes: A test case for predicting lifestyles and emergence of pathogens.</title>
        <authorList>
            <person name="Haridas S."/>
            <person name="Albert R."/>
            <person name="Binder M."/>
            <person name="Bloem J."/>
            <person name="LaButti K."/>
            <person name="Salamov A."/>
            <person name="Andreopoulos B."/>
            <person name="Baker S."/>
            <person name="Barry K."/>
            <person name="Bills G."/>
            <person name="Bluhm B."/>
            <person name="Cannon C."/>
            <person name="Castanera R."/>
            <person name="Culley D."/>
            <person name="Daum C."/>
            <person name="Ezra D."/>
            <person name="Gonzalez J."/>
            <person name="Henrissat B."/>
            <person name="Kuo A."/>
            <person name="Liang C."/>
            <person name="Lipzen A."/>
            <person name="Lutzoni F."/>
            <person name="Magnuson J."/>
            <person name="Mondo S."/>
            <person name="Nolan M."/>
            <person name="Ohm R."/>
            <person name="Pangilinan J."/>
            <person name="Park H.-J."/>
            <person name="Ramirez L."/>
            <person name="Alfaro M."/>
            <person name="Sun H."/>
            <person name="Tritt A."/>
            <person name="Yoshinaga Y."/>
            <person name="Zwiers L.-H."/>
            <person name="Turgeon B."/>
            <person name="Goodwin S."/>
            <person name="Spatafora J."/>
            <person name="Crous P."/>
            <person name="Grigoriev I."/>
        </authorList>
    </citation>
    <scope>NUCLEOTIDE SEQUENCE [LARGE SCALE GENOMIC DNA]</scope>
    <source>
        <strain evidence="4">CECT 20119</strain>
    </source>
</reference>
<organism evidence="3 4">
    <name type="scientific">Elsinoe ampelina</name>
    <dbReference type="NCBI Taxonomy" id="302913"/>
    <lineage>
        <taxon>Eukaryota</taxon>
        <taxon>Fungi</taxon>
        <taxon>Dikarya</taxon>
        <taxon>Ascomycota</taxon>
        <taxon>Pezizomycotina</taxon>
        <taxon>Dothideomycetes</taxon>
        <taxon>Dothideomycetidae</taxon>
        <taxon>Myriangiales</taxon>
        <taxon>Elsinoaceae</taxon>
        <taxon>Elsinoe</taxon>
    </lineage>
</organism>
<evidence type="ECO:0000313" key="3">
    <source>
        <dbReference type="EMBL" id="KAF2226853.1"/>
    </source>
</evidence>
<protein>
    <submittedName>
        <fullName evidence="3">Uncharacterized protein</fullName>
    </submittedName>
</protein>
<dbReference type="EMBL" id="ML992502">
    <property type="protein sequence ID" value="KAF2226853.1"/>
    <property type="molecule type" value="Genomic_DNA"/>
</dbReference>
<gene>
    <name evidence="3" type="ORF">BDZ85DRAFT_55488</name>
</gene>
<dbReference type="Proteomes" id="UP000799538">
    <property type="component" value="Unassembled WGS sequence"/>
</dbReference>
<dbReference type="OrthoDB" id="5412569at2759"/>
<feature type="transmembrane region" description="Helical" evidence="2">
    <location>
        <begin position="59"/>
        <end position="78"/>
    </location>
</feature>
<dbReference type="AlphaFoldDB" id="A0A6A6GNC7"/>
<name>A0A6A6GNC7_9PEZI</name>